<feature type="domain" description="NADPH-dependent FMN reductase-like" evidence="6">
    <location>
        <begin position="1"/>
        <end position="149"/>
    </location>
</feature>
<dbReference type="Pfam" id="PF03358">
    <property type="entry name" value="FMN_red"/>
    <property type="match status" value="1"/>
</dbReference>
<accession>A0A401HP71</accession>
<keyword evidence="8" id="KW-1185">Reference proteome</keyword>
<comment type="caution">
    <text evidence="7">The sequence shown here is derived from an EMBL/GenBank/DDBJ whole genome shotgun (WGS) entry which is preliminary data.</text>
</comment>
<evidence type="ECO:0000256" key="5">
    <source>
        <dbReference type="ARBA" id="ARBA00038292"/>
    </source>
</evidence>
<dbReference type="PANTHER" id="PTHR43278">
    <property type="entry name" value="NAD(P)H-DEPENDENT FMN-CONTAINING OXIDOREDUCTASE YWQN-RELATED"/>
    <property type="match status" value="1"/>
</dbReference>
<dbReference type="EMBL" id="BFAX01000001">
    <property type="protein sequence ID" value="GBF36013.1"/>
    <property type="molecule type" value="Genomic_DNA"/>
</dbReference>
<evidence type="ECO:0000256" key="2">
    <source>
        <dbReference type="ARBA" id="ARBA00001966"/>
    </source>
</evidence>
<evidence type="ECO:0000313" key="7">
    <source>
        <dbReference type="EMBL" id="GBF36013.1"/>
    </source>
</evidence>
<gene>
    <name evidence="7" type="ORF">MHHB_P0238</name>
</gene>
<keyword evidence="4" id="KW-0288">FMN</keyword>
<dbReference type="InterPro" id="IPR029039">
    <property type="entry name" value="Flavoprotein-like_sf"/>
</dbReference>
<dbReference type="InterPro" id="IPR005025">
    <property type="entry name" value="FMN_Rdtase-like_dom"/>
</dbReference>
<comment type="cofactor">
    <cofactor evidence="1">
        <name>FMN</name>
        <dbReference type="ChEBI" id="CHEBI:58210"/>
    </cofactor>
</comment>
<proteinExistence type="inferred from homology"/>
<dbReference type="GO" id="GO:0016491">
    <property type="term" value="F:oxidoreductase activity"/>
    <property type="evidence" value="ECO:0007669"/>
    <property type="project" value="InterPro"/>
</dbReference>
<sequence>MKVLGICGSPRNGNTAFLVKEALKAVEDEGIETEYISLAEKELNPCLACDECKKEGKCVIMDDINDILEEMVRAEGIIIGSPVYFGSVSAQLKMLFDRSRPYRRGFKLKNKVGGAIAVGASRNGGQETTVRDIHNFMFIHSMIVVGDSDPSAHYGGTGVGGHVEDCKKDEIGIETSRNLGKRVAEVVKLIYNRNI</sequence>
<evidence type="ECO:0000259" key="6">
    <source>
        <dbReference type="Pfam" id="PF03358"/>
    </source>
</evidence>
<dbReference type="Gene3D" id="3.40.50.360">
    <property type="match status" value="1"/>
</dbReference>
<evidence type="ECO:0000256" key="3">
    <source>
        <dbReference type="ARBA" id="ARBA00022630"/>
    </source>
</evidence>
<protein>
    <recommendedName>
        <fullName evidence="6">NADPH-dependent FMN reductase-like domain-containing protein</fullName>
    </recommendedName>
</protein>
<dbReference type="OrthoDB" id="9059at2157"/>
<dbReference type="InterPro" id="IPR051796">
    <property type="entry name" value="ISF_SsuE-like"/>
</dbReference>
<comment type="cofactor">
    <cofactor evidence="2">
        <name>[4Fe-4S] cluster</name>
        <dbReference type="ChEBI" id="CHEBI:49883"/>
    </cofactor>
</comment>
<dbReference type="PANTHER" id="PTHR43278:SF1">
    <property type="entry name" value="IRON-SULFUR FLAVOPROTEIN MJ1083"/>
    <property type="match status" value="1"/>
</dbReference>
<evidence type="ECO:0000256" key="1">
    <source>
        <dbReference type="ARBA" id="ARBA00001917"/>
    </source>
</evidence>
<dbReference type="RefSeq" id="WP_131006797.1">
    <property type="nucleotide sequence ID" value="NZ_BFAX01000001.1"/>
</dbReference>
<evidence type="ECO:0000256" key="4">
    <source>
        <dbReference type="ARBA" id="ARBA00022643"/>
    </source>
</evidence>
<dbReference type="AlphaFoldDB" id="A0A401HP71"/>
<evidence type="ECO:0000313" key="8">
    <source>
        <dbReference type="Proteomes" id="UP000290527"/>
    </source>
</evidence>
<name>A0A401HP71_9EURY</name>
<organism evidence="7 8">
    <name type="scientific">Methanofervidicoccus abyssi</name>
    <dbReference type="NCBI Taxonomy" id="2082189"/>
    <lineage>
        <taxon>Archaea</taxon>
        <taxon>Methanobacteriati</taxon>
        <taxon>Methanobacteriota</taxon>
        <taxon>Methanomada group</taxon>
        <taxon>Methanococci</taxon>
        <taxon>Methanococcales</taxon>
        <taxon>Methanofervidicoccus</taxon>
    </lineage>
</organism>
<keyword evidence="3" id="KW-0285">Flavoprotein</keyword>
<comment type="similarity">
    <text evidence="5">Belongs to the SsuE family. Isf subfamily.</text>
</comment>
<reference evidence="7 8" key="1">
    <citation type="journal article" date="2019" name="Int. J. Syst. Evol. Microbiol.">
        <title>Methanofervidicoccus abyssi gen. nov., sp. nov., a hydrogenotrophic methanogen, isolated from a hydrothermal vent chimney in the Mid-Cayman Spreading Center, the Caribbean Sea.</title>
        <authorList>
            <person name="Sakai S."/>
            <person name="Takaki Y."/>
            <person name="Miyazaki M."/>
            <person name="Ogawara M."/>
            <person name="Yanagawa K."/>
            <person name="Miyazaki J."/>
            <person name="Takai K."/>
        </authorList>
    </citation>
    <scope>NUCLEOTIDE SEQUENCE [LARGE SCALE GENOMIC DNA]</scope>
    <source>
        <strain evidence="7 8">HHB</strain>
    </source>
</reference>
<dbReference type="SUPFAM" id="SSF52218">
    <property type="entry name" value="Flavoproteins"/>
    <property type="match status" value="1"/>
</dbReference>
<dbReference type="Proteomes" id="UP000290527">
    <property type="component" value="Unassembled WGS sequence"/>
</dbReference>